<protein>
    <submittedName>
        <fullName evidence="1">Uncharacterized protein</fullName>
    </submittedName>
</protein>
<keyword evidence="2" id="KW-1185">Reference proteome</keyword>
<dbReference type="STRING" id="1203554.HMPREF1476_01359"/>
<evidence type="ECO:0000313" key="1">
    <source>
        <dbReference type="EMBL" id="EPD99088.1"/>
    </source>
</evidence>
<dbReference type="Proteomes" id="UP000014400">
    <property type="component" value="Unassembled WGS sequence"/>
</dbReference>
<evidence type="ECO:0000313" key="2">
    <source>
        <dbReference type="Proteomes" id="UP000014400"/>
    </source>
</evidence>
<name>S3BCQ3_9BURK</name>
<accession>S3BCQ3</accession>
<dbReference type="EMBL" id="ATCF01000018">
    <property type="protein sequence ID" value="EPD99088.1"/>
    <property type="molecule type" value="Genomic_DNA"/>
</dbReference>
<comment type="caution">
    <text evidence="1">The sequence shown here is derived from an EMBL/GenBank/DDBJ whole genome shotgun (WGS) entry which is preliminary data.</text>
</comment>
<gene>
    <name evidence="1" type="ORF">HMPREF1476_01359</name>
</gene>
<organism evidence="1 2">
    <name type="scientific">Sutterella wadsworthensis HGA0223</name>
    <dbReference type="NCBI Taxonomy" id="1203554"/>
    <lineage>
        <taxon>Bacteria</taxon>
        <taxon>Pseudomonadati</taxon>
        <taxon>Pseudomonadota</taxon>
        <taxon>Betaproteobacteria</taxon>
        <taxon>Burkholderiales</taxon>
        <taxon>Sutterellaceae</taxon>
        <taxon>Sutterella</taxon>
    </lineage>
</organism>
<reference evidence="1 2" key="1">
    <citation type="submission" date="2013-04" db="EMBL/GenBank/DDBJ databases">
        <title>The Genome Sequence of Sutterella wadsworthensis HGA0223.</title>
        <authorList>
            <consortium name="The Broad Institute Genomics Platform"/>
            <person name="Earl A."/>
            <person name="Ward D."/>
            <person name="Feldgarden M."/>
            <person name="Gevers D."/>
            <person name="Schmidt T.M."/>
            <person name="Dover J."/>
            <person name="Dai D."/>
            <person name="Walker B."/>
            <person name="Young S."/>
            <person name="Zeng Q."/>
            <person name="Gargeya S."/>
            <person name="Fitzgerald M."/>
            <person name="Haas B."/>
            <person name="Abouelleil A."/>
            <person name="Allen A.W."/>
            <person name="Alvarado L."/>
            <person name="Arachchi H.M."/>
            <person name="Berlin A.M."/>
            <person name="Chapman S.B."/>
            <person name="Gainer-Dewar J."/>
            <person name="Goldberg J."/>
            <person name="Griggs A."/>
            <person name="Gujja S."/>
            <person name="Hansen M."/>
            <person name="Howarth C."/>
            <person name="Imamovic A."/>
            <person name="Ireland A."/>
            <person name="Larimer J."/>
            <person name="McCowan C."/>
            <person name="Murphy C."/>
            <person name="Pearson M."/>
            <person name="Poon T.W."/>
            <person name="Priest M."/>
            <person name="Roberts A."/>
            <person name="Saif S."/>
            <person name="Shea T."/>
            <person name="Sisk P."/>
            <person name="Sykes S."/>
            <person name="Wortman J."/>
            <person name="Nusbaum C."/>
            <person name="Birren B."/>
        </authorList>
    </citation>
    <scope>NUCLEOTIDE SEQUENCE [LARGE SCALE GENOMIC DNA]</scope>
    <source>
        <strain evidence="1 2">HGA0223</strain>
    </source>
</reference>
<dbReference type="HOGENOM" id="CLU_2738571_0_0_4"/>
<proteinExistence type="predicted"/>
<sequence length="71" mass="8211">MRPDWTYLFFGNISNVYLDRRFQGGMQLKIRIYPCNIRVTNANDSHKYIYLAATSLEIVYEVNNSDSGEGA</sequence>
<dbReference type="AlphaFoldDB" id="S3BCQ3"/>